<dbReference type="CDD" id="cd03214">
    <property type="entry name" value="ABC_Iron-Siderophores_B12_Hemin"/>
    <property type="match status" value="1"/>
</dbReference>
<evidence type="ECO:0000256" key="4">
    <source>
        <dbReference type="ARBA" id="ARBA00022967"/>
    </source>
</evidence>
<comment type="function">
    <text evidence="5">Part of the ABC transporter complex HmuTUV involved in hemin import. Responsible for energy coupling to the transport system.</text>
</comment>
<feature type="domain" description="ABC transporter" evidence="6">
    <location>
        <begin position="2"/>
        <end position="243"/>
    </location>
</feature>
<keyword evidence="2" id="KW-0547">Nucleotide-binding</keyword>
<dbReference type="InterPro" id="IPR017871">
    <property type="entry name" value="ABC_transporter-like_CS"/>
</dbReference>
<reference evidence="7" key="1">
    <citation type="journal article" date="2014" name="Int. J. Syst. Evol. Microbiol.">
        <title>Complete genome sequence of Corynebacterium casei LMG S-19264T (=DSM 44701T), isolated from a smear-ripened cheese.</title>
        <authorList>
            <consortium name="US DOE Joint Genome Institute (JGI-PGF)"/>
            <person name="Walter F."/>
            <person name="Albersmeier A."/>
            <person name="Kalinowski J."/>
            <person name="Ruckert C."/>
        </authorList>
    </citation>
    <scope>NUCLEOTIDE SEQUENCE</scope>
    <source>
        <strain evidence="7">CGMCC 1.15758</strain>
    </source>
</reference>
<gene>
    <name evidence="7" type="ORF">GCM10010995_13930</name>
</gene>
<dbReference type="InterPro" id="IPR003593">
    <property type="entry name" value="AAA+_ATPase"/>
</dbReference>
<dbReference type="PANTHER" id="PTHR42794:SF1">
    <property type="entry name" value="HEMIN IMPORT ATP-BINDING PROTEIN HMUV"/>
    <property type="match status" value="1"/>
</dbReference>
<dbReference type="RefSeq" id="WP_117002842.1">
    <property type="nucleotide sequence ID" value="NZ_BMJS01000013.1"/>
</dbReference>
<dbReference type="GO" id="GO:0005524">
    <property type="term" value="F:ATP binding"/>
    <property type="evidence" value="ECO:0007669"/>
    <property type="project" value="UniProtKB-KW"/>
</dbReference>
<evidence type="ECO:0000259" key="6">
    <source>
        <dbReference type="PROSITE" id="PS50893"/>
    </source>
</evidence>
<dbReference type="GO" id="GO:0016887">
    <property type="term" value="F:ATP hydrolysis activity"/>
    <property type="evidence" value="ECO:0007669"/>
    <property type="project" value="InterPro"/>
</dbReference>
<evidence type="ECO:0000256" key="3">
    <source>
        <dbReference type="ARBA" id="ARBA00022840"/>
    </source>
</evidence>
<evidence type="ECO:0000313" key="8">
    <source>
        <dbReference type="Proteomes" id="UP000636949"/>
    </source>
</evidence>
<comment type="caution">
    <text evidence="7">The sequence shown here is derived from an EMBL/GenBank/DDBJ whole genome shotgun (WGS) entry which is preliminary data.</text>
</comment>
<dbReference type="SUPFAM" id="SSF52540">
    <property type="entry name" value="P-loop containing nucleoside triphosphate hydrolases"/>
    <property type="match status" value="1"/>
</dbReference>
<dbReference type="PANTHER" id="PTHR42794">
    <property type="entry name" value="HEMIN IMPORT ATP-BINDING PROTEIN HMUV"/>
    <property type="match status" value="1"/>
</dbReference>
<keyword evidence="3" id="KW-0067">ATP-binding</keyword>
<keyword evidence="1" id="KW-0813">Transport</keyword>
<protein>
    <submittedName>
        <fullName evidence="7">Iron ABC transporter</fullName>
    </submittedName>
</protein>
<dbReference type="InterPro" id="IPR027417">
    <property type="entry name" value="P-loop_NTPase"/>
</dbReference>
<accession>A0A8J2Z494</accession>
<keyword evidence="4" id="KW-1278">Translocase</keyword>
<dbReference type="Proteomes" id="UP000636949">
    <property type="component" value="Unassembled WGS sequence"/>
</dbReference>
<organism evidence="7 8">
    <name type="scientific">Cysteiniphilum litorale</name>
    <dbReference type="NCBI Taxonomy" id="2056700"/>
    <lineage>
        <taxon>Bacteria</taxon>
        <taxon>Pseudomonadati</taxon>
        <taxon>Pseudomonadota</taxon>
        <taxon>Gammaproteobacteria</taxon>
        <taxon>Thiotrichales</taxon>
        <taxon>Fastidiosibacteraceae</taxon>
        <taxon>Cysteiniphilum</taxon>
    </lineage>
</organism>
<reference evidence="7" key="2">
    <citation type="submission" date="2020-09" db="EMBL/GenBank/DDBJ databases">
        <authorList>
            <person name="Sun Q."/>
            <person name="Zhou Y."/>
        </authorList>
    </citation>
    <scope>NUCLEOTIDE SEQUENCE</scope>
    <source>
        <strain evidence="7">CGMCC 1.15758</strain>
    </source>
</reference>
<evidence type="ECO:0000256" key="5">
    <source>
        <dbReference type="ARBA" id="ARBA00037066"/>
    </source>
</evidence>
<sequence length="260" mass="29617">MLTLENISLKLSQKTLLDNVSMTVRKGQITGILGANGAGKSTLMKVISGEHLHYTGWVKLDEMDIKAICPVTKSMQMAYVTQHEEIYTDINVIDYVLLGALSYCKGNFSQKEYQKALCALSLLKAEHFSQKKYQQLSGGERQRVQLVRALLQLNQHDDSYQGYLLLDEYSAHMDVYYQRQTLQILSELVQQHDLAVLVIGHDLNIALSYYHQSLLLKNGQMLDFDQTEKVLTPEHIYTAFQVEADIIHRPQNNKKVIVLA</sequence>
<proteinExistence type="predicted"/>
<evidence type="ECO:0000256" key="1">
    <source>
        <dbReference type="ARBA" id="ARBA00022448"/>
    </source>
</evidence>
<dbReference type="Gene3D" id="3.40.50.300">
    <property type="entry name" value="P-loop containing nucleotide triphosphate hydrolases"/>
    <property type="match status" value="1"/>
</dbReference>
<name>A0A8J2Z494_9GAMM</name>
<dbReference type="PROSITE" id="PS00211">
    <property type="entry name" value="ABC_TRANSPORTER_1"/>
    <property type="match status" value="1"/>
</dbReference>
<evidence type="ECO:0000256" key="2">
    <source>
        <dbReference type="ARBA" id="ARBA00022741"/>
    </source>
</evidence>
<dbReference type="InterPro" id="IPR003439">
    <property type="entry name" value="ABC_transporter-like_ATP-bd"/>
</dbReference>
<dbReference type="EMBL" id="BMJS01000013">
    <property type="protein sequence ID" value="GGF97932.1"/>
    <property type="molecule type" value="Genomic_DNA"/>
</dbReference>
<dbReference type="SMART" id="SM00382">
    <property type="entry name" value="AAA"/>
    <property type="match status" value="1"/>
</dbReference>
<dbReference type="Pfam" id="PF00005">
    <property type="entry name" value="ABC_tran"/>
    <property type="match status" value="1"/>
</dbReference>
<evidence type="ECO:0000313" key="7">
    <source>
        <dbReference type="EMBL" id="GGF97932.1"/>
    </source>
</evidence>
<dbReference type="PROSITE" id="PS50893">
    <property type="entry name" value="ABC_TRANSPORTER_2"/>
    <property type="match status" value="1"/>
</dbReference>
<keyword evidence="8" id="KW-1185">Reference proteome</keyword>
<dbReference type="AlphaFoldDB" id="A0A8J2Z494"/>
<dbReference type="OrthoDB" id="6461291at2"/>